<dbReference type="InterPro" id="IPR036873">
    <property type="entry name" value="Rhodanese-like_dom_sf"/>
</dbReference>
<feature type="domain" description="Rhodanese" evidence="1">
    <location>
        <begin position="16"/>
        <end position="99"/>
    </location>
</feature>
<dbReference type="PANTHER" id="PTHR43031:SF17">
    <property type="entry name" value="SULFURTRANSFERASE YTWF-RELATED"/>
    <property type="match status" value="1"/>
</dbReference>
<accession>A0A5C8NJ63</accession>
<evidence type="ECO:0000313" key="2">
    <source>
        <dbReference type="EMBL" id="TXL61067.1"/>
    </source>
</evidence>
<protein>
    <submittedName>
        <fullName evidence="2">Rhodanese-like domain-containing protein</fullName>
    </submittedName>
</protein>
<dbReference type="EMBL" id="VDUW01000012">
    <property type="protein sequence ID" value="TXL61067.1"/>
    <property type="molecule type" value="Genomic_DNA"/>
</dbReference>
<dbReference type="Gene3D" id="3.40.250.10">
    <property type="entry name" value="Rhodanese-like domain"/>
    <property type="match status" value="1"/>
</dbReference>
<dbReference type="Pfam" id="PF00581">
    <property type="entry name" value="Rhodanese"/>
    <property type="match status" value="1"/>
</dbReference>
<name>A0A5C8NJ63_9BACI</name>
<reference evidence="2 3" key="1">
    <citation type="submission" date="2019-06" db="EMBL/GenBank/DDBJ databases">
        <title>Cerasibacillus sp. nov., isolated from maize field.</title>
        <authorList>
            <person name="Lin S.-Y."/>
            <person name="Tsai C.-F."/>
            <person name="Young C.-C."/>
        </authorList>
    </citation>
    <scope>NUCLEOTIDE SEQUENCE [LARGE SCALE GENOMIC DNA]</scope>
    <source>
        <strain evidence="2 3">CC-CFT480</strain>
    </source>
</reference>
<organism evidence="2 3">
    <name type="scientific">Cerasibacillus terrae</name>
    <dbReference type="NCBI Taxonomy" id="2498845"/>
    <lineage>
        <taxon>Bacteria</taxon>
        <taxon>Bacillati</taxon>
        <taxon>Bacillota</taxon>
        <taxon>Bacilli</taxon>
        <taxon>Bacillales</taxon>
        <taxon>Bacillaceae</taxon>
        <taxon>Cerasibacillus</taxon>
    </lineage>
</organism>
<dbReference type="OrthoDB" id="9800872at2"/>
<dbReference type="SMART" id="SM00450">
    <property type="entry name" value="RHOD"/>
    <property type="match status" value="1"/>
</dbReference>
<dbReference type="InterPro" id="IPR050229">
    <property type="entry name" value="GlpE_sulfurtransferase"/>
</dbReference>
<dbReference type="AlphaFoldDB" id="A0A5C8NJ63"/>
<dbReference type="RefSeq" id="WP_088051594.1">
    <property type="nucleotide sequence ID" value="NZ_VDUW01000012.1"/>
</dbReference>
<evidence type="ECO:0000259" key="1">
    <source>
        <dbReference type="PROSITE" id="PS50206"/>
    </source>
</evidence>
<dbReference type="PROSITE" id="PS50206">
    <property type="entry name" value="RHODANESE_3"/>
    <property type="match status" value="1"/>
</dbReference>
<keyword evidence="3" id="KW-1185">Reference proteome</keyword>
<gene>
    <name evidence="2" type="ORF">FHP05_13340</name>
</gene>
<sequence length="99" mass="10687">MAKQIAPEEVAKRLQNSEEVFIIDVRENGEVASGKIPSANNIPLGQLALRKGELDKDKAYVVVCQSGNRSKAACGILEALGFKVEDMVGGMNNWNGNIE</sequence>
<dbReference type="Proteomes" id="UP000321574">
    <property type="component" value="Unassembled WGS sequence"/>
</dbReference>
<comment type="caution">
    <text evidence="2">The sequence shown here is derived from an EMBL/GenBank/DDBJ whole genome shotgun (WGS) entry which is preliminary data.</text>
</comment>
<evidence type="ECO:0000313" key="3">
    <source>
        <dbReference type="Proteomes" id="UP000321574"/>
    </source>
</evidence>
<proteinExistence type="predicted"/>
<dbReference type="InterPro" id="IPR001763">
    <property type="entry name" value="Rhodanese-like_dom"/>
</dbReference>
<dbReference type="SUPFAM" id="SSF52821">
    <property type="entry name" value="Rhodanese/Cell cycle control phosphatase"/>
    <property type="match status" value="1"/>
</dbReference>
<dbReference type="PANTHER" id="PTHR43031">
    <property type="entry name" value="FAD-DEPENDENT OXIDOREDUCTASE"/>
    <property type="match status" value="1"/>
</dbReference>
<dbReference type="CDD" id="cd00158">
    <property type="entry name" value="RHOD"/>
    <property type="match status" value="1"/>
</dbReference>